<accession>A0A1Y0IE17</accession>
<sequence>MAKITLHPEPLTGLAFAPFGDVVAIGERDAILINDGNTERFDSLAKVESCGEQASVAINIFRAQARQLPMAIHMMERHPLGSQSFHPLSGEPYLVLVANPVEVLTPEDLKLFLAQPDQGINYHRNTWHHPVLALNKTCDFLVVDRKGQGKNCEEFHFDRDTKIEIALSS</sequence>
<dbReference type="Proteomes" id="UP000196027">
    <property type="component" value="Chromosome"/>
</dbReference>
<reference evidence="5 6" key="1">
    <citation type="submission" date="2017-05" db="EMBL/GenBank/DDBJ databases">
        <title>Genomic insights into alkan degradation activity of Oleiphilus messinensis.</title>
        <authorList>
            <person name="Kozyavkin S.A."/>
            <person name="Slesarev A.I."/>
            <person name="Golyshin P.N."/>
            <person name="Korzhenkov A."/>
            <person name="Golyshina O.N."/>
            <person name="Toshchakov S.V."/>
        </authorList>
    </citation>
    <scope>NUCLEOTIDE SEQUENCE [LARGE SCALE GENOMIC DNA]</scope>
    <source>
        <strain evidence="5 6">ME102</strain>
    </source>
</reference>
<dbReference type="GO" id="GO:0000256">
    <property type="term" value="P:allantoin catabolic process"/>
    <property type="evidence" value="ECO:0007669"/>
    <property type="project" value="InterPro"/>
</dbReference>
<dbReference type="NCBIfam" id="NF009932">
    <property type="entry name" value="PRK13395.1"/>
    <property type="match status" value="1"/>
</dbReference>
<comment type="catalytic activity">
    <reaction evidence="4">
        <text>(S)-ureidoglycolate = urea + glyoxylate</text>
        <dbReference type="Rhea" id="RHEA:11304"/>
        <dbReference type="ChEBI" id="CHEBI:16199"/>
        <dbReference type="ChEBI" id="CHEBI:36655"/>
        <dbReference type="ChEBI" id="CHEBI:57296"/>
        <dbReference type="EC" id="4.3.2.3"/>
    </reaction>
</comment>
<comment type="subunit">
    <text evidence="1">Homodimer.</text>
</comment>
<evidence type="ECO:0000313" key="5">
    <source>
        <dbReference type="EMBL" id="ARU57735.1"/>
    </source>
</evidence>
<dbReference type="InterPro" id="IPR047233">
    <property type="entry name" value="UAH_cupin"/>
</dbReference>
<dbReference type="GO" id="GO:0006144">
    <property type="term" value="P:purine nucleobase metabolic process"/>
    <property type="evidence" value="ECO:0007669"/>
    <property type="project" value="UniProtKB-KW"/>
</dbReference>
<keyword evidence="6" id="KW-1185">Reference proteome</keyword>
<dbReference type="PANTHER" id="PTHR21221">
    <property type="entry name" value="UREIDOGLYCOLATE HYDROLASE"/>
    <property type="match status" value="1"/>
</dbReference>
<evidence type="ECO:0000256" key="2">
    <source>
        <dbReference type="ARBA" id="ARBA00022631"/>
    </source>
</evidence>
<keyword evidence="2" id="KW-0659">Purine metabolism</keyword>
<protein>
    <submittedName>
        <fullName evidence="5">Ureidoglycolate hydrolase</fullName>
    </submittedName>
</protein>
<organism evidence="5 6">
    <name type="scientific">Oleiphilus messinensis</name>
    <dbReference type="NCBI Taxonomy" id="141451"/>
    <lineage>
        <taxon>Bacteria</taxon>
        <taxon>Pseudomonadati</taxon>
        <taxon>Pseudomonadota</taxon>
        <taxon>Gammaproteobacteria</taxon>
        <taxon>Oceanospirillales</taxon>
        <taxon>Oleiphilaceae</taxon>
        <taxon>Oleiphilus</taxon>
    </lineage>
</organism>
<dbReference type="SUPFAM" id="SSF51182">
    <property type="entry name" value="RmlC-like cupins"/>
    <property type="match status" value="1"/>
</dbReference>
<gene>
    <name evidence="5" type="ORF">OLMES_3714</name>
</gene>
<dbReference type="EMBL" id="CP021425">
    <property type="protein sequence ID" value="ARU57735.1"/>
    <property type="molecule type" value="Genomic_DNA"/>
</dbReference>
<evidence type="ECO:0000256" key="3">
    <source>
        <dbReference type="ARBA" id="ARBA00023239"/>
    </source>
</evidence>
<dbReference type="AlphaFoldDB" id="A0A1Y0IE17"/>
<dbReference type="PIRSF" id="PIRSF017306">
    <property type="entry name" value="Ureidogly_hydro"/>
    <property type="match status" value="1"/>
</dbReference>
<evidence type="ECO:0000256" key="1">
    <source>
        <dbReference type="ARBA" id="ARBA00011738"/>
    </source>
</evidence>
<dbReference type="GO" id="GO:0050385">
    <property type="term" value="F:ureidoglycolate lyase activity"/>
    <property type="evidence" value="ECO:0007669"/>
    <property type="project" value="UniProtKB-EC"/>
</dbReference>
<dbReference type="Gene3D" id="2.60.120.480">
    <property type="entry name" value="Ureidoglycolate hydrolase"/>
    <property type="match status" value="1"/>
</dbReference>
<dbReference type="InterPro" id="IPR007247">
    <property type="entry name" value="Ureidogly_lyase"/>
</dbReference>
<keyword evidence="3" id="KW-0456">Lyase</keyword>
<dbReference type="OrthoDB" id="9804602at2"/>
<dbReference type="GO" id="GO:0004848">
    <property type="term" value="F:ureidoglycolate hydrolase activity"/>
    <property type="evidence" value="ECO:0007669"/>
    <property type="project" value="InterPro"/>
</dbReference>
<dbReference type="RefSeq" id="WP_087462601.1">
    <property type="nucleotide sequence ID" value="NZ_CP021425.1"/>
</dbReference>
<evidence type="ECO:0000313" key="6">
    <source>
        <dbReference type="Proteomes" id="UP000196027"/>
    </source>
</evidence>
<name>A0A1Y0IE17_9GAMM</name>
<dbReference type="KEGG" id="ome:OLMES_3714"/>
<dbReference type="CDD" id="cd20298">
    <property type="entry name" value="cupin_UAH"/>
    <property type="match status" value="1"/>
</dbReference>
<proteinExistence type="predicted"/>
<dbReference type="InterPro" id="IPR011051">
    <property type="entry name" value="RmlC_Cupin_sf"/>
</dbReference>
<evidence type="ECO:0000256" key="4">
    <source>
        <dbReference type="ARBA" id="ARBA00047684"/>
    </source>
</evidence>
<dbReference type="InterPro" id="IPR024060">
    <property type="entry name" value="Ureidoglycolate_lyase_dom_sf"/>
</dbReference>
<dbReference type="Pfam" id="PF04115">
    <property type="entry name" value="Ureidogly_lyase"/>
    <property type="match status" value="1"/>
</dbReference>
<dbReference type="PANTHER" id="PTHR21221:SF1">
    <property type="entry name" value="UREIDOGLYCOLATE LYASE"/>
    <property type="match status" value="1"/>
</dbReference>
<keyword evidence="5" id="KW-0378">Hydrolase</keyword>